<evidence type="ECO:0000256" key="1">
    <source>
        <dbReference type="ARBA" id="ARBA00023125"/>
    </source>
</evidence>
<dbReference type="GO" id="GO:0006310">
    <property type="term" value="P:DNA recombination"/>
    <property type="evidence" value="ECO:0007669"/>
    <property type="project" value="UniProtKB-KW"/>
</dbReference>
<accession>A0A1F4U2W5</accession>
<dbReference type="PANTHER" id="PTHR30349">
    <property type="entry name" value="PHAGE INTEGRASE-RELATED"/>
    <property type="match status" value="1"/>
</dbReference>
<comment type="caution">
    <text evidence="4">The sequence shown here is derived from an EMBL/GenBank/DDBJ whole genome shotgun (WGS) entry which is preliminary data.</text>
</comment>
<dbReference type="GO" id="GO:0003677">
    <property type="term" value="F:DNA binding"/>
    <property type="evidence" value="ECO:0007669"/>
    <property type="project" value="UniProtKB-KW"/>
</dbReference>
<name>A0A1F4U2W5_UNCSA</name>
<dbReference type="InterPro" id="IPR002104">
    <property type="entry name" value="Integrase_catalytic"/>
</dbReference>
<dbReference type="Pfam" id="PF00589">
    <property type="entry name" value="Phage_integrase"/>
    <property type="match status" value="1"/>
</dbReference>
<evidence type="ECO:0000313" key="5">
    <source>
        <dbReference type="Proteomes" id="UP000179242"/>
    </source>
</evidence>
<organism evidence="4 5">
    <name type="scientific">candidate division WOR-1 bacterium RIFOXYC2_FULL_46_14</name>
    <dbReference type="NCBI Taxonomy" id="1802587"/>
    <lineage>
        <taxon>Bacteria</taxon>
        <taxon>Bacillati</taxon>
        <taxon>Saganbacteria</taxon>
    </lineage>
</organism>
<dbReference type="InterPro" id="IPR013762">
    <property type="entry name" value="Integrase-like_cat_sf"/>
</dbReference>
<dbReference type="InterPro" id="IPR010998">
    <property type="entry name" value="Integrase_recombinase_N"/>
</dbReference>
<dbReference type="Gene3D" id="1.10.443.10">
    <property type="entry name" value="Intergrase catalytic core"/>
    <property type="match status" value="1"/>
</dbReference>
<reference evidence="4 5" key="1">
    <citation type="journal article" date="2016" name="Nat. Commun.">
        <title>Thousands of microbial genomes shed light on interconnected biogeochemical processes in an aquifer system.</title>
        <authorList>
            <person name="Anantharaman K."/>
            <person name="Brown C.T."/>
            <person name="Hug L.A."/>
            <person name="Sharon I."/>
            <person name="Castelle C.J."/>
            <person name="Probst A.J."/>
            <person name="Thomas B.C."/>
            <person name="Singh A."/>
            <person name="Wilkins M.J."/>
            <person name="Karaoz U."/>
            <person name="Brodie E.L."/>
            <person name="Williams K.H."/>
            <person name="Hubbard S.S."/>
            <person name="Banfield J.F."/>
        </authorList>
    </citation>
    <scope>NUCLEOTIDE SEQUENCE [LARGE SCALE GENOMIC DNA]</scope>
</reference>
<dbReference type="InterPro" id="IPR011010">
    <property type="entry name" value="DNA_brk_join_enz"/>
</dbReference>
<dbReference type="PROSITE" id="PS51898">
    <property type="entry name" value="TYR_RECOMBINASE"/>
    <property type="match status" value="1"/>
</dbReference>
<dbReference type="SUPFAM" id="SSF56349">
    <property type="entry name" value="DNA breaking-rejoining enzymes"/>
    <property type="match status" value="1"/>
</dbReference>
<feature type="domain" description="Tyr recombinase" evidence="3">
    <location>
        <begin position="112"/>
        <end position="295"/>
    </location>
</feature>
<gene>
    <name evidence="4" type="ORF">A2438_07610</name>
</gene>
<evidence type="ECO:0000313" key="4">
    <source>
        <dbReference type="EMBL" id="OGC39231.1"/>
    </source>
</evidence>
<dbReference type="PANTHER" id="PTHR30349:SF81">
    <property type="entry name" value="TYROSINE RECOMBINASE XERC"/>
    <property type="match status" value="1"/>
</dbReference>
<evidence type="ECO:0000256" key="2">
    <source>
        <dbReference type="ARBA" id="ARBA00023172"/>
    </source>
</evidence>
<dbReference type="Gene3D" id="1.10.150.130">
    <property type="match status" value="1"/>
</dbReference>
<sequence>MDNQKLLDEFSDYLKANQLAPASIKILWFKIRRFLGFLEKINIDLQNTTPDILNTFLTSVFNEVNHYGQKSGPKFLYYYILALKRFYNLLEDKEMIGHNPASRLRAPKTEATLPKSLLSKEEMVRVMDVPDVNSFRGIKLRAILELFYGCGLRSGELLNLKMTDVDPKGGTLFVHEGKGKKDRQLPLGKSAAGWLERYLKIRTNLAPHLPYLFLAEGERSHLSKEGLWSIIVRIKKKAGITKALHPHTFRHCFATHLLEEGAPLHAISAMLGHSSIESTQIYTQVNISTLKDFHQKYHPRERGNLNGIKH</sequence>
<keyword evidence="1" id="KW-0238">DNA-binding</keyword>
<protein>
    <recommendedName>
        <fullName evidence="3">Tyr recombinase domain-containing protein</fullName>
    </recommendedName>
</protein>
<dbReference type="EMBL" id="MEUJ01000012">
    <property type="protein sequence ID" value="OGC39231.1"/>
    <property type="molecule type" value="Genomic_DNA"/>
</dbReference>
<evidence type="ECO:0000259" key="3">
    <source>
        <dbReference type="PROSITE" id="PS51898"/>
    </source>
</evidence>
<proteinExistence type="predicted"/>
<dbReference type="GO" id="GO:0015074">
    <property type="term" value="P:DNA integration"/>
    <property type="evidence" value="ECO:0007669"/>
    <property type="project" value="InterPro"/>
</dbReference>
<keyword evidence="2" id="KW-0233">DNA recombination</keyword>
<dbReference type="Proteomes" id="UP000179242">
    <property type="component" value="Unassembled WGS sequence"/>
</dbReference>
<dbReference type="InterPro" id="IPR050090">
    <property type="entry name" value="Tyrosine_recombinase_XerCD"/>
</dbReference>
<dbReference type="AlphaFoldDB" id="A0A1F4U2W5"/>